<evidence type="ECO:0000256" key="1">
    <source>
        <dbReference type="SAM" id="Phobius"/>
    </source>
</evidence>
<reference evidence="2 3" key="1">
    <citation type="submission" date="2020-08" db="EMBL/GenBank/DDBJ databases">
        <title>Putative novel bacterial strains isolated from necrotic wheat leaf tissues caused by Xanthomonas translucens.</title>
        <authorList>
            <person name="Tambong J.T."/>
        </authorList>
    </citation>
    <scope>NUCLEOTIDE SEQUENCE [LARGE SCALE GENOMIC DNA]</scope>
    <source>
        <strain evidence="3">DOAB 1063</strain>
    </source>
</reference>
<evidence type="ECO:0000313" key="2">
    <source>
        <dbReference type="EMBL" id="MBC3941141.1"/>
    </source>
</evidence>
<dbReference type="RefSeq" id="WP_187502906.1">
    <property type="nucleotide sequence ID" value="NZ_CP162536.1"/>
</dbReference>
<organism evidence="2 3">
    <name type="scientific">Sphingomonas albertensis</name>
    <dbReference type="NCBI Taxonomy" id="2762591"/>
    <lineage>
        <taxon>Bacteria</taxon>
        <taxon>Pseudomonadati</taxon>
        <taxon>Pseudomonadota</taxon>
        <taxon>Alphaproteobacteria</taxon>
        <taxon>Sphingomonadales</taxon>
        <taxon>Sphingomonadaceae</taxon>
        <taxon>Sphingomonas</taxon>
    </lineage>
</organism>
<keyword evidence="1" id="KW-1133">Transmembrane helix</keyword>
<dbReference type="EMBL" id="JACONT010000007">
    <property type="protein sequence ID" value="MBC3941141.1"/>
    <property type="molecule type" value="Genomic_DNA"/>
</dbReference>
<evidence type="ECO:0000313" key="3">
    <source>
        <dbReference type="Proteomes" id="UP000597613"/>
    </source>
</evidence>
<evidence type="ECO:0008006" key="4">
    <source>
        <dbReference type="Google" id="ProtNLM"/>
    </source>
</evidence>
<keyword evidence="1" id="KW-0812">Transmembrane</keyword>
<name>A0ABR7AKZ3_9SPHN</name>
<accession>A0ABR7AKZ3</accession>
<comment type="caution">
    <text evidence="2">The sequence shown here is derived from an EMBL/GenBank/DDBJ whole genome shotgun (WGS) entry which is preliminary data.</text>
</comment>
<sequence length="147" mass="15065">MIIALLLSIAAVLFLCWLLFTLASLALPFFAALLVGLWAHQAGAGIAGALVAGLSAGIATLVAGQLAFIFVRAAWVRVLIALIFAVPAAVAGYHAVHGLMAIGIASEGWRQTFGAVGAVVIGTSAWLRLAGGGGVGRRLEQSSQFQR</sequence>
<proteinExistence type="predicted"/>
<feature type="transmembrane region" description="Helical" evidence="1">
    <location>
        <begin position="42"/>
        <end position="62"/>
    </location>
</feature>
<feature type="transmembrane region" description="Helical" evidence="1">
    <location>
        <begin position="108"/>
        <end position="129"/>
    </location>
</feature>
<gene>
    <name evidence="2" type="ORF">H8S47_05505</name>
</gene>
<protein>
    <recommendedName>
        <fullName evidence="4">Major facilitator superfamily (MFS) profile domain-containing protein</fullName>
    </recommendedName>
</protein>
<keyword evidence="3" id="KW-1185">Reference proteome</keyword>
<dbReference type="Proteomes" id="UP000597613">
    <property type="component" value="Unassembled WGS sequence"/>
</dbReference>
<feature type="transmembrane region" description="Helical" evidence="1">
    <location>
        <begin position="74"/>
        <end position="96"/>
    </location>
</feature>
<keyword evidence="1" id="KW-0472">Membrane</keyword>